<evidence type="ECO:0000256" key="10">
    <source>
        <dbReference type="ARBA" id="ARBA00025810"/>
    </source>
</evidence>
<feature type="binding site" evidence="11">
    <location>
        <begin position="65"/>
        <end position="67"/>
    </location>
    <ligand>
        <name>FMN</name>
        <dbReference type="ChEBI" id="CHEBI:58210"/>
    </ligand>
</feature>
<comment type="subunit">
    <text evidence="10 11">Homooctamer. Dimer of tetramers.</text>
</comment>
<comment type="caution">
    <text evidence="11">Lacks conserved residue(s) required for the propagation of feature annotation.</text>
</comment>
<keyword evidence="4 11" id="KW-0288">FMN</keyword>
<dbReference type="GO" id="GO:0004452">
    <property type="term" value="F:isopentenyl-diphosphate delta-isomerase activity"/>
    <property type="evidence" value="ECO:0007669"/>
    <property type="project" value="UniProtKB-UniRule"/>
</dbReference>
<feature type="binding site" evidence="11">
    <location>
        <position position="159"/>
    </location>
    <ligand>
        <name>substrate</name>
    </ligand>
</feature>
<dbReference type="EC" id="5.3.3.2" evidence="11"/>
<dbReference type="NCBIfam" id="TIGR02151">
    <property type="entry name" value="IPP_isom_2"/>
    <property type="match status" value="1"/>
</dbReference>
<dbReference type="GO" id="GO:0000287">
    <property type="term" value="F:magnesium ion binding"/>
    <property type="evidence" value="ECO:0007669"/>
    <property type="project" value="UniProtKB-UniRule"/>
</dbReference>
<proteinExistence type="inferred from homology"/>
<protein>
    <recommendedName>
        <fullName evidence="11">Isopentenyl-diphosphate delta-isomerase</fullName>
        <shortName evidence="11">IPP isomerase</shortName>
        <ecNumber evidence="11">5.3.3.2</ecNumber>
    </recommendedName>
    <alternativeName>
        <fullName evidence="11">Isopentenyl diphosphate:dimethylallyl diphosphate isomerase</fullName>
    </alternativeName>
    <alternativeName>
        <fullName evidence="11">Isopentenyl pyrophosphate isomerase</fullName>
    </alternativeName>
    <alternativeName>
        <fullName evidence="11">Type 2 isopentenyl diphosphate isomerase</fullName>
        <shortName evidence="11">IDI-2</shortName>
    </alternativeName>
</protein>
<keyword evidence="2 11" id="KW-0963">Cytoplasm</keyword>
<keyword evidence="9 11" id="KW-0413">Isomerase</keyword>
<evidence type="ECO:0000256" key="4">
    <source>
        <dbReference type="ARBA" id="ARBA00022643"/>
    </source>
</evidence>
<dbReference type="PANTHER" id="PTHR43665">
    <property type="entry name" value="ISOPENTENYL-DIPHOSPHATE DELTA-ISOMERASE"/>
    <property type="match status" value="1"/>
</dbReference>
<dbReference type="PIRSF" id="PIRSF003314">
    <property type="entry name" value="IPP_isomerase"/>
    <property type="match status" value="1"/>
</dbReference>
<dbReference type="GO" id="GO:0016491">
    <property type="term" value="F:oxidoreductase activity"/>
    <property type="evidence" value="ECO:0007669"/>
    <property type="project" value="InterPro"/>
</dbReference>
<dbReference type="GO" id="GO:0010181">
    <property type="term" value="F:FMN binding"/>
    <property type="evidence" value="ECO:0007669"/>
    <property type="project" value="UniProtKB-UniRule"/>
</dbReference>
<keyword evidence="7 11" id="KW-0521">NADP</keyword>
<gene>
    <name evidence="11" type="primary">fni</name>
    <name evidence="13" type="ORF">F4Y08_01265</name>
</gene>
<name>A0A6B1DNU2_9CHLR</name>
<feature type="binding site" evidence="11">
    <location>
        <position position="191"/>
    </location>
    <ligand>
        <name>FMN</name>
        <dbReference type="ChEBI" id="CHEBI:58210"/>
    </ligand>
</feature>
<evidence type="ECO:0000256" key="1">
    <source>
        <dbReference type="ARBA" id="ARBA00001917"/>
    </source>
</evidence>
<feature type="binding site" evidence="11">
    <location>
        <position position="64"/>
    </location>
    <ligand>
        <name>FMN</name>
        <dbReference type="ChEBI" id="CHEBI:58210"/>
    </ligand>
</feature>
<comment type="cofactor">
    <cofactor evidence="11">
        <name>NADPH</name>
        <dbReference type="ChEBI" id="CHEBI:57783"/>
    </cofactor>
</comment>
<keyword evidence="3 11" id="KW-0285">Flavoprotein</keyword>
<comment type="similarity">
    <text evidence="11">Belongs to the IPP isomerase type 2 family.</text>
</comment>
<dbReference type="Pfam" id="PF01070">
    <property type="entry name" value="FMN_dh"/>
    <property type="match status" value="2"/>
</dbReference>
<dbReference type="CDD" id="cd02811">
    <property type="entry name" value="IDI-2_FMN"/>
    <property type="match status" value="1"/>
</dbReference>
<keyword evidence="8 11" id="KW-0414">Isoprene biosynthesis</keyword>
<sequence length="353" mass="38412">MSSQNRKDDHIRINLAEDVESERVHNGFERYRIRHCPLPEGDLERVDTGTQFLGRRLTLPLLISSMTGGTDTASRVNRNLAEAAQHRRVAMGVGSQRIMVEERQAARNWRELRRVAPDVPLLANLGLVQLNKGFGLADCIQVVEVIEAEALILHLNVLQECVQPEGDTDWTGLLAKLEQVCRELPVPVIVKEVGWGIDGRTAQRLLEAGVAGIDVAGAGGTSWSEVEMHRAGTRRQQRIAAAFRHWGTPTAECLQEVGAIVGDRSAGLDRPIVIASGGVRSPLDILKSLALGADLAGVAGPLLRKAVESAEAVVEELEIWDSVLRIAMFCSGCFAVSDVDRRIVVPAEPPFIG</sequence>
<evidence type="ECO:0000256" key="3">
    <source>
        <dbReference type="ARBA" id="ARBA00022630"/>
    </source>
</evidence>
<feature type="binding site" evidence="11">
    <location>
        <begin position="95"/>
        <end position="97"/>
    </location>
    <ligand>
        <name>substrate</name>
    </ligand>
</feature>
<evidence type="ECO:0000256" key="8">
    <source>
        <dbReference type="ARBA" id="ARBA00023229"/>
    </source>
</evidence>
<comment type="subcellular location">
    <subcellularLocation>
        <location evidence="11">Cytoplasm</location>
    </subcellularLocation>
</comment>
<feature type="binding site" evidence="11">
    <location>
        <begin position="278"/>
        <end position="280"/>
    </location>
    <ligand>
        <name>FMN</name>
        <dbReference type="ChEBI" id="CHEBI:58210"/>
    </ligand>
</feature>
<dbReference type="GO" id="GO:0070402">
    <property type="term" value="F:NADPH binding"/>
    <property type="evidence" value="ECO:0007669"/>
    <property type="project" value="UniProtKB-UniRule"/>
</dbReference>
<feature type="domain" description="FMN-dependent dehydrogenase" evidence="12">
    <location>
        <begin position="175"/>
        <end position="344"/>
    </location>
</feature>
<dbReference type="GO" id="GO:0008299">
    <property type="term" value="P:isoprenoid biosynthetic process"/>
    <property type="evidence" value="ECO:0007669"/>
    <property type="project" value="UniProtKB-UniRule"/>
</dbReference>
<keyword evidence="6 11" id="KW-0460">Magnesium</keyword>
<feature type="binding site" evidence="11">
    <location>
        <position position="124"/>
    </location>
    <ligand>
        <name>FMN</name>
        <dbReference type="ChEBI" id="CHEBI:58210"/>
    </ligand>
</feature>
<evidence type="ECO:0000256" key="5">
    <source>
        <dbReference type="ARBA" id="ARBA00022723"/>
    </source>
</evidence>
<dbReference type="InterPro" id="IPR000262">
    <property type="entry name" value="FMN-dep_DH"/>
</dbReference>
<feature type="domain" description="FMN-dependent dehydrogenase" evidence="12">
    <location>
        <begin position="21"/>
        <end position="99"/>
    </location>
</feature>
<evidence type="ECO:0000256" key="9">
    <source>
        <dbReference type="ARBA" id="ARBA00023235"/>
    </source>
</evidence>
<reference evidence="13" key="1">
    <citation type="submission" date="2019-09" db="EMBL/GenBank/DDBJ databases">
        <title>Characterisation of the sponge microbiome using genome-centric metagenomics.</title>
        <authorList>
            <person name="Engelberts J.P."/>
            <person name="Robbins S.J."/>
            <person name="De Goeij J.M."/>
            <person name="Aranda M."/>
            <person name="Bell S.C."/>
            <person name="Webster N.S."/>
        </authorList>
    </citation>
    <scope>NUCLEOTIDE SEQUENCE</scope>
    <source>
        <strain evidence="13">SB0662_bin_9</strain>
    </source>
</reference>
<evidence type="ECO:0000256" key="2">
    <source>
        <dbReference type="ARBA" id="ARBA00022490"/>
    </source>
</evidence>
<comment type="cofactor">
    <cofactor evidence="1 11">
        <name>FMN</name>
        <dbReference type="ChEBI" id="CHEBI:58210"/>
    </cofactor>
</comment>
<dbReference type="EMBL" id="VXPY01000011">
    <property type="protein sequence ID" value="MYD88957.1"/>
    <property type="molecule type" value="Genomic_DNA"/>
</dbReference>
<keyword evidence="5 11" id="KW-0479">Metal-binding</keyword>
<accession>A0A6B1DNU2</accession>
<evidence type="ECO:0000259" key="12">
    <source>
        <dbReference type="Pfam" id="PF01070"/>
    </source>
</evidence>
<dbReference type="HAMAP" id="MF_00354">
    <property type="entry name" value="Idi_2"/>
    <property type="match status" value="1"/>
</dbReference>
<comment type="caution">
    <text evidence="13">The sequence shown here is derived from an EMBL/GenBank/DDBJ whole genome shotgun (WGS) entry which is preliminary data.</text>
</comment>
<evidence type="ECO:0000256" key="6">
    <source>
        <dbReference type="ARBA" id="ARBA00022842"/>
    </source>
</evidence>
<dbReference type="AlphaFoldDB" id="A0A6B1DNU2"/>
<comment type="cofactor">
    <cofactor evidence="11">
        <name>Mg(2+)</name>
        <dbReference type="ChEBI" id="CHEBI:18420"/>
    </cofactor>
</comment>
<evidence type="ECO:0000256" key="7">
    <source>
        <dbReference type="ARBA" id="ARBA00022857"/>
    </source>
</evidence>
<feature type="binding site" evidence="11">
    <location>
        <begin position="299"/>
        <end position="300"/>
    </location>
    <ligand>
        <name>FMN</name>
        <dbReference type="ChEBI" id="CHEBI:58210"/>
    </ligand>
</feature>
<feature type="binding site" evidence="11">
    <location>
        <position position="160"/>
    </location>
    <ligand>
        <name>Mg(2+)</name>
        <dbReference type="ChEBI" id="CHEBI:18420"/>
    </ligand>
</feature>
<organism evidence="13">
    <name type="scientific">Caldilineaceae bacterium SB0662_bin_9</name>
    <dbReference type="NCBI Taxonomy" id="2605258"/>
    <lineage>
        <taxon>Bacteria</taxon>
        <taxon>Bacillati</taxon>
        <taxon>Chloroflexota</taxon>
        <taxon>Caldilineae</taxon>
        <taxon>Caldilineales</taxon>
        <taxon>Caldilineaceae</taxon>
    </lineage>
</organism>
<evidence type="ECO:0000313" key="13">
    <source>
        <dbReference type="EMBL" id="MYD88957.1"/>
    </source>
</evidence>
<feature type="binding site" evidence="11">
    <location>
        <position position="221"/>
    </location>
    <ligand>
        <name>FMN</name>
        <dbReference type="ChEBI" id="CHEBI:58210"/>
    </ligand>
</feature>
<feature type="binding site" evidence="11">
    <location>
        <position position="95"/>
    </location>
    <ligand>
        <name>FMN</name>
        <dbReference type="ChEBI" id="CHEBI:58210"/>
    </ligand>
</feature>
<evidence type="ECO:0000256" key="11">
    <source>
        <dbReference type="HAMAP-Rule" id="MF_00354"/>
    </source>
</evidence>
<dbReference type="InterPro" id="IPR013785">
    <property type="entry name" value="Aldolase_TIM"/>
</dbReference>
<dbReference type="GO" id="GO:0005737">
    <property type="term" value="C:cytoplasm"/>
    <property type="evidence" value="ECO:0007669"/>
    <property type="project" value="UniProtKB-SubCell"/>
</dbReference>
<feature type="binding site" evidence="11">
    <location>
        <begin position="6"/>
        <end position="7"/>
    </location>
    <ligand>
        <name>substrate</name>
    </ligand>
</feature>
<dbReference type="PANTHER" id="PTHR43665:SF1">
    <property type="entry name" value="ISOPENTENYL-DIPHOSPHATE DELTA-ISOMERASE"/>
    <property type="match status" value="1"/>
</dbReference>
<comment type="catalytic activity">
    <reaction evidence="11">
        <text>isopentenyl diphosphate = dimethylallyl diphosphate</text>
        <dbReference type="Rhea" id="RHEA:23284"/>
        <dbReference type="ChEBI" id="CHEBI:57623"/>
        <dbReference type="ChEBI" id="CHEBI:128769"/>
        <dbReference type="EC" id="5.3.3.2"/>
    </reaction>
</comment>
<comment type="function">
    <text evidence="11">Involved in the biosynthesis of isoprenoids. Catalyzes the 1,3-allylic rearrangement of the homoallylic substrate isopentenyl (IPP) to its allylic isomer, dimethylallyl diphosphate (DMAPP).</text>
</comment>
<dbReference type="InterPro" id="IPR011179">
    <property type="entry name" value="IPdP_isomerase"/>
</dbReference>
<dbReference type="Gene3D" id="3.20.20.70">
    <property type="entry name" value="Aldolase class I"/>
    <property type="match status" value="1"/>
</dbReference>
<dbReference type="SUPFAM" id="SSF51395">
    <property type="entry name" value="FMN-linked oxidoreductases"/>
    <property type="match status" value="1"/>
</dbReference>